<dbReference type="Proteomes" id="UP000272025">
    <property type="component" value="Unassembled WGS sequence"/>
</dbReference>
<reference evidence="3 4" key="1">
    <citation type="journal article" date="2018" name="Mol. Ecol.">
        <title>The obligate alkalophilic soda-lake fungus Sodiomyces alkalinus has shifted to a protein diet.</title>
        <authorList>
            <person name="Grum-Grzhimaylo A.A."/>
            <person name="Falkoski D.L."/>
            <person name="van den Heuvel J."/>
            <person name="Valero-Jimenez C.A."/>
            <person name="Min B."/>
            <person name="Choi I.G."/>
            <person name="Lipzen A."/>
            <person name="Daum C.G."/>
            <person name="Aanen D.K."/>
            <person name="Tsang A."/>
            <person name="Henrissat B."/>
            <person name="Bilanenko E.N."/>
            <person name="de Vries R.P."/>
            <person name="van Kan J.A.L."/>
            <person name="Grigoriev I.V."/>
            <person name="Debets A.J.M."/>
        </authorList>
    </citation>
    <scope>NUCLEOTIDE SEQUENCE [LARGE SCALE GENOMIC DNA]</scope>
    <source>
        <strain evidence="3 4">F11</strain>
    </source>
</reference>
<sequence length="1230" mass="134402">MPQDGLADSKKLHPFFSAAQNGSSDSKPAQEVDPISHGRQQGEVDNNHVSQPGNGGEREGPRRKRQKTDLDPSTAHGTDTPGSKKRQNTKRKAASSLGPSILDHLVKPIGPESDSIPPATQGPPDSEVTVTPPAKPPVSPLAVVGPPQSQTSNIEGVASSAQPNESQPKKILKLNPKTGTFGSPPKSRPPAIHTPRPKRKPTSKNKQATFIVTYRFGHDRESRERIAEQINNILASTPNPTLPKKRSRAKKVADEKDKDAKGKQQPIPEGDEAKTVAPTEGVASNSRKKAKPPRQIIFSSTPCSPKKSRPVLKRPNFPHFGMKLMGLKVPGATHPAWPWKGAVHITGHPETPRASTVTPRFSDGSLKKSKGRATNIAQEESIMSHLRHALDVRRILNSINTTSDGFDPPPPELRLPRKHFESGPKLQKRVRPELRTPLLQDDQEVDSDSDDDIVTATATATAPKPHAAVARLYKSLATHLSAFDKSECEDLLWAHKYAPETADEVLQSGREAHLLRNWLEALKVQSVDTGNSPADQKPGKAKRVSASKKKRKRAKLDGFVVSSDEESNDLDEITDPEDSVGPKQTVVQNGGIIPKNSKESIRLSNVALVSGPHGSGKTATVYAVAKELGFEIFEINASSRRSGKDVLEKVGDMTRNHLVQRHRHRHREDGKSGDGTETDAGTGTEDETAKEVKSGKQGSVMSFFKPKATAKTAPSAVGSEPVRTPLPPSPPPKQRETDASKPTQPKAQKQSLILLEEADVLYEEDKQFWTTIMTLIVQSKRPFILTCNDESLIPVQSLNLYGIFRFSPPPEHLAVDLLLLIAANEGHALHRSPVKALLQSRSGDFRASLMELNYWCQLGIGDRRGGIDWFYPRWPRGCDRDENGHVVRVISEDTYLEGMGWLGRDSTTRPLSSPGTEVELMSQCWSGFYIDLGDWHNTTDMAAWVGGLEKETGSAYGRIAALDLYDEFSDALSTADLYSNGRFGVGWEESLDPTQPAIPAKTRDDYVVGCKLLETPVLADYDHTSTSTALCLKSQARRLVPSVHESRGWPVPVSMQPLEEPIAVSKIRARLASATENDSVTRRDMSLAFGPIAASDRQALLPSSYLDPSVFDRTLELISLDVAPYVRGILAHERCLAEERRRQSGLLSEGGRPGKKTRRTRVALSAGEGLSALRRESHFRARLNPHHVMRTGGEGWQEAVAEEMRGGGDDVGESGVSTGASSETGMTWDI</sequence>
<gene>
    <name evidence="3" type="ORF">SODALDRAFT_333838</name>
</gene>
<feature type="region of interest" description="Disordered" evidence="1">
    <location>
        <begin position="528"/>
        <end position="550"/>
    </location>
</feature>
<protein>
    <submittedName>
        <fullName evidence="3">P-loop containing nucleoside triphosphate hydrolase protein</fullName>
    </submittedName>
</protein>
<dbReference type="InterPro" id="IPR003593">
    <property type="entry name" value="AAA+_ATPase"/>
</dbReference>
<feature type="compositionally biased region" description="Polar residues" evidence="1">
    <location>
        <begin position="740"/>
        <end position="750"/>
    </location>
</feature>
<dbReference type="RefSeq" id="XP_028465877.1">
    <property type="nucleotide sequence ID" value="XM_028612077.1"/>
</dbReference>
<feature type="domain" description="AAA+ ATPase" evidence="2">
    <location>
        <begin position="603"/>
        <end position="819"/>
    </location>
</feature>
<dbReference type="OrthoDB" id="9996895at2759"/>
<feature type="region of interest" description="Disordered" evidence="1">
    <location>
        <begin position="1140"/>
        <end position="1162"/>
    </location>
</feature>
<evidence type="ECO:0000256" key="1">
    <source>
        <dbReference type="SAM" id="MobiDB-lite"/>
    </source>
</evidence>
<feature type="compositionally biased region" description="Basic and acidic residues" evidence="1">
    <location>
        <begin position="216"/>
        <end position="227"/>
    </location>
</feature>
<dbReference type="Gene3D" id="3.40.50.300">
    <property type="entry name" value="P-loop containing nucleotide triphosphate hydrolases"/>
    <property type="match status" value="1"/>
</dbReference>
<evidence type="ECO:0000313" key="4">
    <source>
        <dbReference type="Proteomes" id="UP000272025"/>
    </source>
</evidence>
<organism evidence="3 4">
    <name type="scientific">Sodiomyces alkalinus (strain CBS 110278 / VKM F-3762 / F11)</name>
    <name type="common">Alkaliphilic filamentous fungus</name>
    <dbReference type="NCBI Taxonomy" id="1314773"/>
    <lineage>
        <taxon>Eukaryota</taxon>
        <taxon>Fungi</taxon>
        <taxon>Dikarya</taxon>
        <taxon>Ascomycota</taxon>
        <taxon>Pezizomycotina</taxon>
        <taxon>Sordariomycetes</taxon>
        <taxon>Hypocreomycetidae</taxon>
        <taxon>Glomerellales</taxon>
        <taxon>Plectosphaerellaceae</taxon>
        <taxon>Sodiomyces</taxon>
    </lineage>
</organism>
<feature type="compositionally biased region" description="Basic and acidic residues" evidence="1">
    <location>
        <begin position="28"/>
        <end position="46"/>
    </location>
</feature>
<dbReference type="AlphaFoldDB" id="A0A3N2PUB0"/>
<proteinExistence type="predicted"/>
<dbReference type="GO" id="GO:0005634">
    <property type="term" value="C:nucleus"/>
    <property type="evidence" value="ECO:0007669"/>
    <property type="project" value="TreeGrafter"/>
</dbReference>
<feature type="compositionally biased region" description="Polar residues" evidence="1">
    <location>
        <begin position="147"/>
        <end position="166"/>
    </location>
</feature>
<dbReference type="GO" id="GO:0005524">
    <property type="term" value="F:ATP binding"/>
    <property type="evidence" value="ECO:0007669"/>
    <property type="project" value="InterPro"/>
</dbReference>
<dbReference type="GO" id="GO:0003677">
    <property type="term" value="F:DNA binding"/>
    <property type="evidence" value="ECO:0007669"/>
    <property type="project" value="TreeGrafter"/>
</dbReference>
<accession>A0A3N2PUB0</accession>
<feature type="region of interest" description="Disordered" evidence="1">
    <location>
        <begin position="1"/>
        <end position="312"/>
    </location>
</feature>
<dbReference type="PANTHER" id="PTHR23389">
    <property type="entry name" value="CHROMOSOME TRANSMISSION FIDELITY FACTOR 18"/>
    <property type="match status" value="1"/>
</dbReference>
<feature type="compositionally biased region" description="Basic residues" evidence="1">
    <location>
        <begin position="83"/>
        <end position="93"/>
    </location>
</feature>
<feature type="region of interest" description="Disordered" evidence="1">
    <location>
        <begin position="566"/>
        <end position="590"/>
    </location>
</feature>
<dbReference type="STRING" id="1314773.A0A3N2PUB0"/>
<feature type="compositionally biased region" description="Basic and acidic residues" evidence="1">
    <location>
        <begin position="251"/>
        <end position="262"/>
    </location>
</feature>
<name>A0A3N2PUB0_SODAK</name>
<feature type="region of interest" description="Disordered" evidence="1">
    <location>
        <begin position="1204"/>
        <end position="1230"/>
    </location>
</feature>
<feature type="region of interest" description="Disordered" evidence="1">
    <location>
        <begin position="400"/>
        <end position="427"/>
    </location>
</feature>
<keyword evidence="3" id="KW-0378">Hydrolase</keyword>
<dbReference type="SUPFAM" id="SSF52540">
    <property type="entry name" value="P-loop containing nucleoside triphosphate hydrolases"/>
    <property type="match status" value="1"/>
</dbReference>
<dbReference type="Pfam" id="PF00004">
    <property type="entry name" value="AAA"/>
    <property type="match status" value="1"/>
</dbReference>
<feature type="compositionally biased region" description="Basic residues" evidence="1">
    <location>
        <begin position="539"/>
        <end position="550"/>
    </location>
</feature>
<dbReference type="GeneID" id="39580555"/>
<feature type="region of interest" description="Disordered" evidence="1">
    <location>
        <begin position="348"/>
        <end position="374"/>
    </location>
</feature>
<feature type="compositionally biased region" description="Acidic residues" evidence="1">
    <location>
        <begin position="566"/>
        <end position="578"/>
    </location>
</feature>
<feature type="compositionally biased region" description="Polar residues" evidence="1">
    <location>
        <begin position="18"/>
        <end position="27"/>
    </location>
</feature>
<dbReference type="EMBL" id="ML119056">
    <property type="protein sequence ID" value="ROT38071.1"/>
    <property type="molecule type" value="Genomic_DNA"/>
</dbReference>
<dbReference type="GO" id="GO:0016887">
    <property type="term" value="F:ATP hydrolysis activity"/>
    <property type="evidence" value="ECO:0007669"/>
    <property type="project" value="InterPro"/>
</dbReference>
<evidence type="ECO:0000313" key="3">
    <source>
        <dbReference type="EMBL" id="ROT38071.1"/>
    </source>
</evidence>
<evidence type="ECO:0000259" key="2">
    <source>
        <dbReference type="SMART" id="SM00382"/>
    </source>
</evidence>
<dbReference type="PANTHER" id="PTHR23389:SF21">
    <property type="entry name" value="ATPASE FAMILY AAA DOMAIN-CONTAINING PROTEIN 5"/>
    <property type="match status" value="1"/>
</dbReference>
<feature type="region of interest" description="Disordered" evidence="1">
    <location>
        <begin position="649"/>
        <end position="750"/>
    </location>
</feature>
<feature type="compositionally biased region" description="Polar residues" evidence="1">
    <location>
        <begin position="1220"/>
        <end position="1230"/>
    </location>
</feature>
<dbReference type="InterPro" id="IPR003959">
    <property type="entry name" value="ATPase_AAA_core"/>
</dbReference>
<keyword evidence="4" id="KW-1185">Reference proteome</keyword>
<dbReference type="InterPro" id="IPR027417">
    <property type="entry name" value="P-loop_NTPase"/>
</dbReference>
<feature type="compositionally biased region" description="Polar residues" evidence="1">
    <location>
        <begin position="229"/>
        <end position="239"/>
    </location>
</feature>
<dbReference type="SMART" id="SM00382">
    <property type="entry name" value="AAA"/>
    <property type="match status" value="1"/>
</dbReference>
<feature type="compositionally biased region" description="Low complexity" evidence="1">
    <location>
        <begin position="702"/>
        <end position="716"/>
    </location>
</feature>